<name>A0A9X2HB44_9MICC</name>
<dbReference type="SUPFAM" id="SSF158791">
    <property type="entry name" value="MgtE N-terminal domain-like"/>
    <property type="match status" value="1"/>
</dbReference>
<dbReference type="InterPro" id="IPR000644">
    <property type="entry name" value="CBS_dom"/>
</dbReference>
<dbReference type="PANTHER" id="PTHR43773:SF1">
    <property type="entry name" value="MAGNESIUM TRANSPORTER MGTE"/>
    <property type="match status" value="1"/>
</dbReference>
<evidence type="ECO:0000259" key="2">
    <source>
        <dbReference type="PROSITE" id="PS51371"/>
    </source>
</evidence>
<dbReference type="Pfam" id="PF00571">
    <property type="entry name" value="CBS"/>
    <property type="match status" value="2"/>
</dbReference>
<dbReference type="SUPFAM" id="SSF54631">
    <property type="entry name" value="CBS-domain pair"/>
    <property type="match status" value="1"/>
</dbReference>
<dbReference type="Gene3D" id="1.25.60.10">
    <property type="entry name" value="MgtE N-terminal domain-like"/>
    <property type="match status" value="1"/>
</dbReference>
<evidence type="ECO:0000256" key="1">
    <source>
        <dbReference type="PROSITE-ProRule" id="PRU00703"/>
    </source>
</evidence>
<dbReference type="SMART" id="SM00924">
    <property type="entry name" value="MgtE_N"/>
    <property type="match status" value="1"/>
</dbReference>
<dbReference type="InterPro" id="IPR058838">
    <property type="entry name" value="SH3_actinomycetes"/>
</dbReference>
<dbReference type="GO" id="GO:0015095">
    <property type="term" value="F:magnesium ion transmembrane transporter activity"/>
    <property type="evidence" value="ECO:0007669"/>
    <property type="project" value="InterPro"/>
</dbReference>
<dbReference type="Pfam" id="PF03448">
    <property type="entry name" value="MgtE_N"/>
    <property type="match status" value="1"/>
</dbReference>
<keyword evidence="1" id="KW-0129">CBS domain</keyword>
<gene>
    <name evidence="3" type="ORF">NBM05_08710</name>
</gene>
<dbReference type="RefSeq" id="WP_254166587.1">
    <property type="nucleotide sequence ID" value="NZ_JANAFB010000018.1"/>
</dbReference>
<evidence type="ECO:0000313" key="3">
    <source>
        <dbReference type="EMBL" id="MCP3426081.1"/>
    </source>
</evidence>
<accession>A0A9X2HB44</accession>
<proteinExistence type="predicted"/>
<dbReference type="Proteomes" id="UP001139502">
    <property type="component" value="Unassembled WGS sequence"/>
</dbReference>
<dbReference type="PANTHER" id="PTHR43773">
    <property type="entry name" value="MAGNESIUM TRANSPORTER MGTE"/>
    <property type="match status" value="1"/>
</dbReference>
<sequence length="429" mass="47820">MSTQPTKIFIARLLGLDVFDPLGDRLGRLRDVVVLHRETQLGRRWPLIVGIVVEVLGKRRVFVPMTRVTSIDSTQIIVTGLVNLRRFEQRGAEALVIGEIFDRKVVLRDGSGEATIEDCAMEQTKNGDWKLSEVFVRRTGSGGGLMRRKGEALVVSWEETLYETTLDPQGAQHFLATHEDTQPADLADALHDLNDKRMLEVAEELQDERLADVLQELPEEDQFQILANLDIKRAADILEEMEPDDAADLLGLFTDAQREALLGRMEPDEAEDVRRLLEYEEGTAGSLMTPVPIILPPEATVAEALAQVRQEDISPAVAAAVLVCRPPLETPTGRYIGMVHMQQLLRYPPPEHVGNIIDRSIEPVADLATLEEVSRVLATYDLTLIPVVNEHDRLVGAVTIDDVLDALLPEDWRTNDDGTPVQKVSRSFE</sequence>
<dbReference type="GO" id="GO:0016020">
    <property type="term" value="C:membrane"/>
    <property type="evidence" value="ECO:0007669"/>
    <property type="project" value="InterPro"/>
</dbReference>
<dbReference type="EMBL" id="JANAFB010000018">
    <property type="protein sequence ID" value="MCP3426081.1"/>
    <property type="molecule type" value="Genomic_DNA"/>
</dbReference>
<reference evidence="3" key="1">
    <citation type="submission" date="2022-06" db="EMBL/GenBank/DDBJ databases">
        <title>Rothia sp. isolated from sandalwood seedling.</title>
        <authorList>
            <person name="Tuikhar N."/>
            <person name="Kirdat K."/>
            <person name="Thorat V."/>
            <person name="Swetha P."/>
            <person name="Padma S."/>
            <person name="Sundararaj R."/>
            <person name="Yadav A."/>
        </authorList>
    </citation>
    <scope>NUCLEOTIDE SEQUENCE</scope>
    <source>
        <strain evidence="3">AR01</strain>
    </source>
</reference>
<protein>
    <submittedName>
        <fullName evidence="3">CBS domain-containing protein</fullName>
    </submittedName>
</protein>
<comment type="caution">
    <text evidence="3">The sequence shown here is derived from an EMBL/GenBank/DDBJ whole genome shotgun (WGS) entry which is preliminary data.</text>
</comment>
<dbReference type="InterPro" id="IPR038076">
    <property type="entry name" value="MgtE_N_sf"/>
</dbReference>
<dbReference type="PROSITE" id="PS51371">
    <property type="entry name" value="CBS"/>
    <property type="match status" value="2"/>
</dbReference>
<feature type="domain" description="CBS" evidence="2">
    <location>
        <begin position="288"/>
        <end position="356"/>
    </location>
</feature>
<dbReference type="InterPro" id="IPR006669">
    <property type="entry name" value="MgtE_transporter"/>
</dbReference>
<dbReference type="Gene3D" id="3.10.580.10">
    <property type="entry name" value="CBS-domain"/>
    <property type="match status" value="1"/>
</dbReference>
<keyword evidence="4" id="KW-1185">Reference proteome</keyword>
<dbReference type="CDD" id="cd04606">
    <property type="entry name" value="CBS_pair_Mg_transporter"/>
    <property type="match status" value="1"/>
</dbReference>
<evidence type="ECO:0000313" key="4">
    <source>
        <dbReference type="Proteomes" id="UP001139502"/>
    </source>
</evidence>
<organism evidence="3 4">
    <name type="scientific">Rothia santali</name>
    <dbReference type="NCBI Taxonomy" id="2949643"/>
    <lineage>
        <taxon>Bacteria</taxon>
        <taxon>Bacillati</taxon>
        <taxon>Actinomycetota</taxon>
        <taxon>Actinomycetes</taxon>
        <taxon>Micrococcales</taxon>
        <taxon>Micrococcaceae</taxon>
        <taxon>Rothia</taxon>
    </lineage>
</organism>
<dbReference type="Pfam" id="PF26205">
    <property type="entry name" value="SH3_actinomycetes"/>
    <property type="match status" value="1"/>
</dbReference>
<dbReference type="InterPro" id="IPR046342">
    <property type="entry name" value="CBS_dom_sf"/>
</dbReference>
<dbReference type="AlphaFoldDB" id="A0A9X2HB44"/>
<feature type="domain" description="CBS" evidence="2">
    <location>
        <begin position="357"/>
        <end position="414"/>
    </location>
</feature>
<dbReference type="InterPro" id="IPR006668">
    <property type="entry name" value="Mg_transptr_MgtE_intracell_dom"/>
</dbReference>